<keyword evidence="6" id="KW-1185">Reference proteome</keyword>
<evidence type="ECO:0000259" key="4">
    <source>
        <dbReference type="PROSITE" id="PS51800"/>
    </source>
</evidence>
<name>A0A8J5QQ14_9HYME</name>
<reference evidence="5" key="2">
    <citation type="submission" date="2021-04" db="EMBL/GenBank/DDBJ databases">
        <title>Genome-wide patterns of bracovirus chromosomal integration into multiple host tissues during parasitism.</title>
        <authorList>
            <person name="Chebbi M.A.C."/>
        </authorList>
    </citation>
    <scope>NUCLEOTIDE SEQUENCE</scope>
    <source>
        <tissue evidence="5">Whole body</tissue>
    </source>
</reference>
<dbReference type="AlphaFoldDB" id="A0A8J5QQ14"/>
<dbReference type="EMBL" id="JAAOIC020000064">
    <property type="protein sequence ID" value="KAG8035171.1"/>
    <property type="molecule type" value="Genomic_DNA"/>
</dbReference>
<keyword evidence="2" id="KW-0863">Zinc-finger</keyword>
<keyword evidence="3" id="KW-0862">Zinc</keyword>
<dbReference type="OrthoDB" id="5839404at2759"/>
<sequence>MFASFEDTIIKCPVNKFHKVSKSKMRKHLEKCLKANKLINKTICAYNPLHIIDTDEREKHLLECEDNPKIYISWIDSSIKPNYSGVISVNEAVEEVDKVLAAFGETKQKKTEFIECSAYDPVKANINRALYRPPLIGGTKSEKKAFRKKEVQRHKVIQLGRLNEQICGDSGADIDGKLLSILLQDVTGISWDDINSRNSLKRNFIDAASDLFKNVLSIQVPLRPLVSLNNLHICVHKNEKPAGKTLNSMRSHMVHGGRRGREDEKNSDC</sequence>
<evidence type="ECO:0000313" key="5">
    <source>
        <dbReference type="EMBL" id="KAG8035171.1"/>
    </source>
</evidence>
<feature type="domain" description="CHHC U11-48K-type" evidence="4">
    <location>
        <begin position="9"/>
        <end position="36"/>
    </location>
</feature>
<dbReference type="GO" id="GO:0008270">
    <property type="term" value="F:zinc ion binding"/>
    <property type="evidence" value="ECO:0007669"/>
    <property type="project" value="UniProtKB-KW"/>
</dbReference>
<dbReference type="Proteomes" id="UP000729913">
    <property type="component" value="Unassembled WGS sequence"/>
</dbReference>
<keyword evidence="1" id="KW-0479">Metal-binding</keyword>
<comment type="caution">
    <text evidence="5">The sequence shown here is derived from an EMBL/GenBank/DDBJ whole genome shotgun (WGS) entry which is preliminary data.</text>
</comment>
<dbReference type="InterPro" id="IPR022776">
    <property type="entry name" value="TRM13/UPF0224_CHHC_Znf_dom"/>
</dbReference>
<accession>A0A8J5QQ14</accession>
<gene>
    <name evidence="5" type="ORF">G9C98_001661</name>
</gene>
<protein>
    <recommendedName>
        <fullName evidence="4">CHHC U11-48K-type domain-containing protein</fullName>
    </recommendedName>
</protein>
<evidence type="ECO:0000313" key="6">
    <source>
        <dbReference type="Proteomes" id="UP000729913"/>
    </source>
</evidence>
<reference evidence="5" key="1">
    <citation type="submission" date="2020-03" db="EMBL/GenBank/DDBJ databases">
        <authorList>
            <person name="Chebbi M.A."/>
            <person name="Drezen J.M."/>
        </authorList>
    </citation>
    <scope>NUCLEOTIDE SEQUENCE</scope>
    <source>
        <tissue evidence="5">Whole body</tissue>
    </source>
</reference>
<evidence type="ECO:0000256" key="1">
    <source>
        <dbReference type="ARBA" id="ARBA00022723"/>
    </source>
</evidence>
<evidence type="ECO:0000256" key="3">
    <source>
        <dbReference type="ARBA" id="ARBA00022833"/>
    </source>
</evidence>
<evidence type="ECO:0000256" key="2">
    <source>
        <dbReference type="ARBA" id="ARBA00022771"/>
    </source>
</evidence>
<dbReference type="Pfam" id="PF05253">
    <property type="entry name" value="zf-U11-48K"/>
    <property type="match status" value="1"/>
</dbReference>
<organism evidence="5 6">
    <name type="scientific">Cotesia typhae</name>
    <dbReference type="NCBI Taxonomy" id="2053667"/>
    <lineage>
        <taxon>Eukaryota</taxon>
        <taxon>Metazoa</taxon>
        <taxon>Ecdysozoa</taxon>
        <taxon>Arthropoda</taxon>
        <taxon>Hexapoda</taxon>
        <taxon>Insecta</taxon>
        <taxon>Pterygota</taxon>
        <taxon>Neoptera</taxon>
        <taxon>Endopterygota</taxon>
        <taxon>Hymenoptera</taxon>
        <taxon>Apocrita</taxon>
        <taxon>Ichneumonoidea</taxon>
        <taxon>Braconidae</taxon>
        <taxon>Microgastrinae</taxon>
        <taxon>Cotesia</taxon>
    </lineage>
</organism>
<dbReference type="PROSITE" id="PS51800">
    <property type="entry name" value="ZF_CHHC_U11_48K"/>
    <property type="match status" value="1"/>
</dbReference>
<proteinExistence type="predicted"/>